<keyword evidence="9" id="KW-0001">2Fe-2S</keyword>
<dbReference type="InterPro" id="IPR005805">
    <property type="entry name" value="Rieske_Fe-S_prot_C"/>
</dbReference>
<keyword evidence="8" id="KW-0812">Transmembrane</keyword>
<dbReference type="Pfam" id="PF10399">
    <property type="entry name" value="UCR_Fe-S_N"/>
    <property type="match status" value="1"/>
</dbReference>
<dbReference type="GO" id="GO:0016491">
    <property type="term" value="F:oxidoreductase activity"/>
    <property type="evidence" value="ECO:0007669"/>
    <property type="project" value="UniProtKB-KW"/>
</dbReference>
<keyword evidence="6 19" id="KW-0813">Transport</keyword>
<accession>A0A6N2UHI2</accession>
<keyword evidence="15" id="KW-0411">Iron-sulfur</keyword>
<evidence type="ECO:0000256" key="10">
    <source>
        <dbReference type="ARBA" id="ARBA00022723"/>
    </source>
</evidence>
<keyword evidence="12 19" id="KW-0249">Electron transport</keyword>
<evidence type="ECO:0000256" key="20">
    <source>
        <dbReference type="RuleBase" id="RU004497"/>
    </source>
</evidence>
<comment type="subunit">
    <text evidence="3 20">The main subunits of complex b-c1 are: cytochrome b, cytochrome c1 and the Rieske protein.</text>
</comment>
<dbReference type="PRINTS" id="PR00162">
    <property type="entry name" value="RIESKE"/>
</dbReference>
<evidence type="ECO:0000256" key="2">
    <source>
        <dbReference type="ARBA" id="ARBA00004162"/>
    </source>
</evidence>
<dbReference type="SUPFAM" id="SSF50022">
    <property type="entry name" value="ISP domain"/>
    <property type="match status" value="1"/>
</dbReference>
<dbReference type="InterPro" id="IPR017941">
    <property type="entry name" value="Rieske_2Fe-2S"/>
</dbReference>
<evidence type="ECO:0000256" key="9">
    <source>
        <dbReference type="ARBA" id="ARBA00022714"/>
    </source>
</evidence>
<dbReference type="Gene3D" id="1.20.5.510">
    <property type="entry name" value="Single helix bin"/>
    <property type="match status" value="1"/>
</dbReference>
<comment type="cofactor">
    <cofactor evidence="19">
        <name>[2Fe-2S] cluster</name>
        <dbReference type="ChEBI" id="CHEBI:190135"/>
    </cofactor>
    <text evidence="19">Binds 1 [2Fe-2S] cluster per subunit.</text>
</comment>
<dbReference type="Pfam" id="PF00355">
    <property type="entry name" value="Rieske"/>
    <property type="match status" value="1"/>
</dbReference>
<dbReference type="Gene3D" id="2.102.10.10">
    <property type="entry name" value="Rieske [2Fe-2S] iron-sulphur domain"/>
    <property type="match status" value="1"/>
</dbReference>
<dbReference type="GO" id="GO:0008121">
    <property type="term" value="F:quinol-cytochrome-c reductase activity"/>
    <property type="evidence" value="ECO:0007669"/>
    <property type="project" value="UniProtKB-EC"/>
</dbReference>
<dbReference type="GO" id="GO:0051537">
    <property type="term" value="F:2 iron, 2 sulfur cluster binding"/>
    <property type="evidence" value="ECO:0007669"/>
    <property type="project" value="UniProtKB-KW"/>
</dbReference>
<evidence type="ECO:0000256" key="3">
    <source>
        <dbReference type="ARBA" id="ARBA00011649"/>
    </source>
</evidence>
<evidence type="ECO:0000256" key="5">
    <source>
        <dbReference type="ARBA" id="ARBA00019816"/>
    </source>
</evidence>
<dbReference type="PROSITE" id="PS51296">
    <property type="entry name" value="RIESKE"/>
    <property type="match status" value="1"/>
</dbReference>
<dbReference type="InterPro" id="IPR014349">
    <property type="entry name" value="Rieske_Fe-S_prot"/>
</dbReference>
<keyword evidence="7" id="KW-1003">Cell membrane</keyword>
<comment type="subcellular location">
    <subcellularLocation>
        <location evidence="2">Cell membrane</location>
        <topology evidence="2">Single-pass membrane protein</topology>
    </subcellularLocation>
</comment>
<keyword evidence="14" id="KW-0408">Iron</keyword>
<dbReference type="GO" id="GO:0046872">
    <property type="term" value="F:metal ion binding"/>
    <property type="evidence" value="ECO:0007669"/>
    <property type="project" value="UniProtKB-KW"/>
</dbReference>
<dbReference type="NCBIfam" id="TIGR01416">
    <property type="entry name" value="Rieske_proteo"/>
    <property type="match status" value="1"/>
</dbReference>
<dbReference type="InterPro" id="IPR019470">
    <property type="entry name" value="Ubiq_cytC_Rdtase_Fe-S_su_TAT"/>
</dbReference>
<keyword evidence="17" id="KW-1015">Disulfide bond</keyword>
<keyword evidence="13" id="KW-1133">Transmembrane helix</keyword>
<dbReference type="InterPro" id="IPR036922">
    <property type="entry name" value="Rieske_2Fe-2S_sf"/>
</dbReference>
<evidence type="ECO:0000256" key="17">
    <source>
        <dbReference type="ARBA" id="ARBA00023157"/>
    </source>
</evidence>
<evidence type="ECO:0000256" key="14">
    <source>
        <dbReference type="ARBA" id="ARBA00023004"/>
    </source>
</evidence>
<dbReference type="PANTHER" id="PTHR10134">
    <property type="entry name" value="CYTOCHROME B-C1 COMPLEX SUBUNIT RIESKE, MITOCHONDRIAL"/>
    <property type="match status" value="1"/>
</dbReference>
<evidence type="ECO:0000256" key="15">
    <source>
        <dbReference type="ARBA" id="ARBA00023014"/>
    </source>
</evidence>
<evidence type="ECO:0000256" key="13">
    <source>
        <dbReference type="ARBA" id="ARBA00022989"/>
    </source>
</evidence>
<evidence type="ECO:0000256" key="16">
    <source>
        <dbReference type="ARBA" id="ARBA00023136"/>
    </source>
</evidence>
<evidence type="ECO:0000256" key="7">
    <source>
        <dbReference type="ARBA" id="ARBA00022475"/>
    </source>
</evidence>
<name>A0A6N2UHI2_CITAM</name>
<gene>
    <name evidence="21" type="primary">petA</name>
    <name evidence="21" type="ORF">CALFYP1_03063</name>
</gene>
<evidence type="ECO:0000256" key="11">
    <source>
        <dbReference type="ARBA" id="ARBA00022967"/>
    </source>
</evidence>
<evidence type="ECO:0000256" key="19">
    <source>
        <dbReference type="RuleBase" id="RU004494"/>
    </source>
</evidence>
<keyword evidence="11" id="KW-1278">Translocase</keyword>
<evidence type="ECO:0000256" key="8">
    <source>
        <dbReference type="ARBA" id="ARBA00022692"/>
    </source>
</evidence>
<comment type="miscellaneous">
    <text evidence="19">The Rieske protein is a high potential 2Fe-2S protein.</text>
</comment>
<organism evidence="21">
    <name type="scientific">Citrobacter amalonaticus</name>
    <dbReference type="NCBI Taxonomy" id="35703"/>
    <lineage>
        <taxon>Bacteria</taxon>
        <taxon>Pseudomonadati</taxon>
        <taxon>Pseudomonadota</taxon>
        <taxon>Gammaproteobacteria</taxon>
        <taxon>Enterobacterales</taxon>
        <taxon>Enterobacteriaceae</taxon>
        <taxon>Citrobacter</taxon>
    </lineage>
</organism>
<evidence type="ECO:0000256" key="1">
    <source>
        <dbReference type="ARBA" id="ARBA00002444"/>
    </source>
</evidence>
<dbReference type="GO" id="GO:0005886">
    <property type="term" value="C:plasma membrane"/>
    <property type="evidence" value="ECO:0007669"/>
    <property type="project" value="UniProtKB-SubCell"/>
</dbReference>
<dbReference type="CDD" id="cd03470">
    <property type="entry name" value="Rieske_cytochrome_bc1"/>
    <property type="match status" value="1"/>
</dbReference>
<proteinExistence type="predicted"/>
<keyword evidence="21" id="KW-0560">Oxidoreductase</keyword>
<sequence>MVVENKQPDKDIQQQRRNCLCKLTKFVGAAGVTAAVWPLISALGPDETTRGENEPIDVSLAGIAAGQTLRRIWQGKLILIHHRTPEEIVAARTGDHSTLIDPQSDSERVASDYPQWLVVQGYCPHAGCVPNTRPGGQGWICPCHGSEFDTSGRVTRGPATTNLAVPEFAFHPDGLTVRIGAKDV</sequence>
<evidence type="ECO:0000256" key="12">
    <source>
        <dbReference type="ARBA" id="ARBA00022982"/>
    </source>
</evidence>
<keyword evidence="16" id="KW-0472">Membrane</keyword>
<dbReference type="InterPro" id="IPR006317">
    <property type="entry name" value="Ubiquinol_cyt_c_Rdtase_Fe-S-su"/>
</dbReference>
<evidence type="ECO:0000256" key="6">
    <source>
        <dbReference type="ARBA" id="ARBA00022448"/>
    </source>
</evidence>
<evidence type="ECO:0000256" key="4">
    <source>
        <dbReference type="ARBA" id="ARBA00012951"/>
    </source>
</evidence>
<protein>
    <recommendedName>
        <fullName evidence="5 19">Ubiquinol-cytochrome c reductase iron-sulfur subunit</fullName>
        <ecNumber evidence="4 19">7.1.1.8</ecNumber>
    </recommendedName>
</protein>
<keyword evidence="10" id="KW-0479">Metal-binding</keyword>
<dbReference type="EC" id="7.1.1.8" evidence="4 19"/>
<comment type="catalytic activity">
    <reaction evidence="18 19">
        <text>a quinol + 2 Fe(III)-[cytochrome c](out) = a quinone + 2 Fe(II)-[cytochrome c](out) + 2 H(+)(out)</text>
        <dbReference type="Rhea" id="RHEA:11484"/>
        <dbReference type="Rhea" id="RHEA-COMP:10350"/>
        <dbReference type="Rhea" id="RHEA-COMP:14399"/>
        <dbReference type="ChEBI" id="CHEBI:15378"/>
        <dbReference type="ChEBI" id="CHEBI:24646"/>
        <dbReference type="ChEBI" id="CHEBI:29033"/>
        <dbReference type="ChEBI" id="CHEBI:29034"/>
        <dbReference type="ChEBI" id="CHEBI:132124"/>
        <dbReference type="EC" id="7.1.1.8"/>
    </reaction>
</comment>
<evidence type="ECO:0000256" key="18">
    <source>
        <dbReference type="ARBA" id="ARBA00029351"/>
    </source>
</evidence>
<evidence type="ECO:0000313" key="21">
    <source>
        <dbReference type="EMBL" id="VYT17038.1"/>
    </source>
</evidence>
<comment type="function">
    <text evidence="1">Component of the ubiquinol-cytochrome c reductase complex (complex III or cytochrome b-c1 complex), which is a respiratory chain that generates an electrochemical potential coupled to ATP synthesis.</text>
</comment>
<reference evidence="21" key="1">
    <citation type="submission" date="2019-11" db="EMBL/GenBank/DDBJ databases">
        <authorList>
            <person name="Feng L."/>
        </authorList>
    </citation>
    <scope>NUCLEOTIDE SEQUENCE</scope>
    <source>
        <strain evidence="21">CAmalonaticusLFYP1</strain>
    </source>
</reference>
<dbReference type="AlphaFoldDB" id="A0A6N2UHI2"/>
<dbReference type="EMBL" id="CACRTI010000004">
    <property type="protein sequence ID" value="VYT17038.1"/>
    <property type="molecule type" value="Genomic_DNA"/>
</dbReference>